<organism evidence="3 4">
    <name type="scientific">Rhizobium lusitanum</name>
    <dbReference type="NCBI Taxonomy" id="293958"/>
    <lineage>
        <taxon>Bacteria</taxon>
        <taxon>Pseudomonadati</taxon>
        <taxon>Pseudomonadota</taxon>
        <taxon>Alphaproteobacteria</taxon>
        <taxon>Hyphomicrobiales</taxon>
        <taxon>Rhizobiaceae</taxon>
        <taxon>Rhizobium/Agrobacterium group</taxon>
        <taxon>Rhizobium</taxon>
    </lineage>
</organism>
<evidence type="ECO:0000313" key="4">
    <source>
        <dbReference type="Proteomes" id="UP000199205"/>
    </source>
</evidence>
<proteinExistence type="predicted"/>
<protein>
    <recommendedName>
        <fullName evidence="5">Secreted protein</fullName>
    </recommendedName>
</protein>
<evidence type="ECO:0008006" key="5">
    <source>
        <dbReference type="Google" id="ProtNLM"/>
    </source>
</evidence>
<feature type="compositionally biased region" description="Polar residues" evidence="1">
    <location>
        <begin position="68"/>
        <end position="101"/>
    </location>
</feature>
<gene>
    <name evidence="3" type="ORF">GA0061101_14032</name>
</gene>
<reference evidence="3 4" key="1">
    <citation type="submission" date="2016-08" db="EMBL/GenBank/DDBJ databases">
        <authorList>
            <person name="Seilhamer J.J."/>
        </authorList>
    </citation>
    <scope>NUCLEOTIDE SEQUENCE [LARGE SCALE GENOMIC DNA]</scope>
    <source>
        <strain evidence="3 4">P1-7</strain>
    </source>
</reference>
<evidence type="ECO:0000256" key="2">
    <source>
        <dbReference type="SAM" id="SignalP"/>
    </source>
</evidence>
<feature type="chain" id="PRO_5008686564" description="Secreted protein" evidence="2">
    <location>
        <begin position="20"/>
        <end position="101"/>
    </location>
</feature>
<feature type="signal peptide" evidence="2">
    <location>
        <begin position="1"/>
        <end position="19"/>
    </location>
</feature>
<feature type="region of interest" description="Disordered" evidence="1">
    <location>
        <begin position="38"/>
        <end position="101"/>
    </location>
</feature>
<sequence length="101" mass="9885">MASLKVVMPALPVAAAASANHLAGPDFRLAAVASTSQPMPTLPAGTASNVSASAQASPGSSPWCCGRSSATSTTICFISAGPTSRHGSAINSSPTMRLSGL</sequence>
<accession>A0A1C3XGW6</accession>
<dbReference type="EMBL" id="FMAF01000040">
    <property type="protein sequence ID" value="SCB51527.1"/>
    <property type="molecule type" value="Genomic_DNA"/>
</dbReference>
<dbReference type="AlphaFoldDB" id="A0A1C3XGW6"/>
<evidence type="ECO:0000256" key="1">
    <source>
        <dbReference type="SAM" id="MobiDB-lite"/>
    </source>
</evidence>
<evidence type="ECO:0000313" key="3">
    <source>
        <dbReference type="EMBL" id="SCB51527.1"/>
    </source>
</evidence>
<keyword evidence="2" id="KW-0732">Signal</keyword>
<feature type="compositionally biased region" description="Low complexity" evidence="1">
    <location>
        <begin position="51"/>
        <end position="62"/>
    </location>
</feature>
<name>A0A1C3XGW6_9HYPH</name>
<dbReference type="Proteomes" id="UP000199205">
    <property type="component" value="Unassembled WGS sequence"/>
</dbReference>